<dbReference type="SUPFAM" id="SSF117281">
    <property type="entry name" value="Kelch motif"/>
    <property type="match status" value="1"/>
</dbReference>
<evidence type="ECO:0000256" key="2">
    <source>
        <dbReference type="ARBA" id="ARBA00022737"/>
    </source>
</evidence>
<evidence type="ECO:0000313" key="4">
    <source>
        <dbReference type="Proteomes" id="UP000031668"/>
    </source>
</evidence>
<name>A0A0C2MP68_THEKT</name>
<reference evidence="3 4" key="1">
    <citation type="journal article" date="2014" name="Genome Biol. Evol.">
        <title>The genome of the myxosporean Thelohanellus kitauei shows adaptations to nutrient acquisition within its fish host.</title>
        <authorList>
            <person name="Yang Y."/>
            <person name="Xiong J."/>
            <person name="Zhou Z."/>
            <person name="Huo F."/>
            <person name="Miao W."/>
            <person name="Ran C."/>
            <person name="Liu Y."/>
            <person name="Zhang J."/>
            <person name="Feng J."/>
            <person name="Wang M."/>
            <person name="Wang M."/>
            <person name="Wang L."/>
            <person name="Yao B."/>
        </authorList>
    </citation>
    <scope>NUCLEOTIDE SEQUENCE [LARGE SCALE GENOMIC DNA]</scope>
    <source>
        <strain evidence="3">Wuqing</strain>
    </source>
</reference>
<dbReference type="OrthoDB" id="7676067at2759"/>
<evidence type="ECO:0000256" key="1">
    <source>
        <dbReference type="ARBA" id="ARBA00022441"/>
    </source>
</evidence>
<dbReference type="Proteomes" id="UP000031668">
    <property type="component" value="Unassembled WGS sequence"/>
</dbReference>
<dbReference type="InterPro" id="IPR015915">
    <property type="entry name" value="Kelch-typ_b-propeller"/>
</dbReference>
<evidence type="ECO:0000313" key="3">
    <source>
        <dbReference type="EMBL" id="KII66145.1"/>
    </source>
</evidence>
<dbReference type="Gene3D" id="2.120.10.80">
    <property type="entry name" value="Kelch-type beta propeller"/>
    <property type="match status" value="2"/>
</dbReference>
<organism evidence="3 4">
    <name type="scientific">Thelohanellus kitauei</name>
    <name type="common">Myxosporean</name>
    <dbReference type="NCBI Taxonomy" id="669202"/>
    <lineage>
        <taxon>Eukaryota</taxon>
        <taxon>Metazoa</taxon>
        <taxon>Cnidaria</taxon>
        <taxon>Myxozoa</taxon>
        <taxon>Myxosporea</taxon>
        <taxon>Bivalvulida</taxon>
        <taxon>Platysporina</taxon>
        <taxon>Myxobolidae</taxon>
        <taxon>Thelohanellus</taxon>
    </lineage>
</organism>
<dbReference type="Pfam" id="PF24681">
    <property type="entry name" value="Kelch_KLHDC2_KLHL20_DRC7"/>
    <property type="match status" value="1"/>
</dbReference>
<gene>
    <name evidence="3" type="ORF">RF11_11966</name>
</gene>
<dbReference type="EMBL" id="JWZT01003604">
    <property type="protein sequence ID" value="KII66145.1"/>
    <property type="molecule type" value="Genomic_DNA"/>
</dbReference>
<dbReference type="PANTHER" id="PTHR46228:SF2">
    <property type="entry name" value="KELCH REPEAT PROTEIN (AFU_ORTHOLOGUE AFUA_4G14350)"/>
    <property type="match status" value="1"/>
</dbReference>
<keyword evidence="4" id="KW-1185">Reference proteome</keyword>
<proteinExistence type="predicted"/>
<dbReference type="PANTHER" id="PTHR46228">
    <property type="entry name" value="KELCH DOMAIN-CONTAINING PROTEIN"/>
    <property type="match status" value="1"/>
</dbReference>
<protein>
    <submittedName>
        <fullName evidence="3">Kelch domain-containing protein 10</fullName>
    </submittedName>
</protein>
<comment type="caution">
    <text evidence="3">The sequence shown here is derived from an EMBL/GenBank/DDBJ whole genome shotgun (WGS) entry which is preliminary data.</text>
</comment>
<dbReference type="AlphaFoldDB" id="A0A0C2MP68"/>
<keyword evidence="2" id="KW-0677">Repeat</keyword>
<keyword evidence="1" id="KW-0880">Kelch repeat</keyword>
<accession>A0A0C2MP68</accession>
<sequence length="356" mass="41185">MSEIENNLSRGEPQQFSKQSMLTIRDSLIIYGCIYDDVRGPVNEMWKIDTMRGICKKYQKPTSVEETCMESSICAVGGLVYIFGGVKYRPDDMGGVINNLDNHKSNSIIYFDTENGTWHNLSPNILLNDENTPPPMFDASMFHFNGSLYIFGGHGRGTFQRSMYRFCLTTFKWSRVQQDGEIPRTEIYSVDGTVFQNKYYFFRRAERDLEERFKRVTVFDLSTNLWKTNQYPCNRVGESIAFSEGQGFMTGGMNGAEYFDDVWKIDLKTLEWTKFDQKLKTCRFEHVTSIVGNHSLYLFGGIFADRFDVLEMYVYSPLSLYSTAMVSLIRSGRLECNYMGLPPSIQDEFNIFLHQI</sequence>